<dbReference type="VEuPathDB" id="FungiDB:RhiirA1_454056"/>
<gene>
    <name evidence="1" type="ORF">RhiirC2_857569</name>
</gene>
<protein>
    <submittedName>
        <fullName evidence="1">Uncharacterized protein</fullName>
    </submittedName>
</protein>
<dbReference type="VEuPathDB" id="FungiDB:RhiirA1_399597"/>
<reference evidence="1 2" key="2">
    <citation type="submission" date="2017-10" db="EMBL/GenBank/DDBJ databases">
        <title>Extensive intraspecific genome diversity in a model arbuscular mycorrhizal fungus.</title>
        <authorList>
            <person name="Chen E.C.H."/>
            <person name="Morin E."/>
            <person name="Baudet D."/>
            <person name="Noel J."/>
            <person name="Ndikumana S."/>
            <person name="Charron P."/>
            <person name="St-Onge C."/>
            <person name="Giorgi J."/>
            <person name="Grigoriev I.V."/>
            <person name="Roux C."/>
            <person name="Martin F.M."/>
            <person name="Corradi N."/>
        </authorList>
    </citation>
    <scope>NUCLEOTIDE SEQUENCE [LARGE SCALE GENOMIC DNA]</scope>
    <source>
        <strain evidence="1 2">C2</strain>
    </source>
</reference>
<evidence type="ECO:0000313" key="1">
    <source>
        <dbReference type="EMBL" id="PKK58928.1"/>
    </source>
</evidence>
<accession>A0A2N1MBD6</accession>
<organism evidence="1 2">
    <name type="scientific">Rhizophagus irregularis</name>
    <dbReference type="NCBI Taxonomy" id="588596"/>
    <lineage>
        <taxon>Eukaryota</taxon>
        <taxon>Fungi</taxon>
        <taxon>Fungi incertae sedis</taxon>
        <taxon>Mucoromycota</taxon>
        <taxon>Glomeromycotina</taxon>
        <taxon>Glomeromycetes</taxon>
        <taxon>Glomerales</taxon>
        <taxon>Glomeraceae</taxon>
        <taxon>Rhizophagus</taxon>
    </lineage>
</organism>
<reference evidence="1 2" key="1">
    <citation type="submission" date="2016-04" db="EMBL/GenBank/DDBJ databases">
        <title>Genome analyses suggest a sexual origin of heterokaryosis in a supposedly ancient asexual fungus.</title>
        <authorList>
            <person name="Ropars J."/>
            <person name="Sedzielewska K."/>
            <person name="Noel J."/>
            <person name="Charron P."/>
            <person name="Farinelli L."/>
            <person name="Marton T."/>
            <person name="Kruger M."/>
            <person name="Pelin A."/>
            <person name="Brachmann A."/>
            <person name="Corradi N."/>
        </authorList>
    </citation>
    <scope>NUCLEOTIDE SEQUENCE [LARGE SCALE GENOMIC DNA]</scope>
    <source>
        <strain evidence="1 2">C2</strain>
    </source>
</reference>
<proteinExistence type="predicted"/>
<dbReference type="AlphaFoldDB" id="A0A2N1MBD6"/>
<comment type="caution">
    <text evidence="1">The sequence shown here is derived from an EMBL/GenBank/DDBJ whole genome shotgun (WGS) entry which is preliminary data.</text>
</comment>
<name>A0A2N1MBD6_9GLOM</name>
<evidence type="ECO:0000313" key="2">
    <source>
        <dbReference type="Proteomes" id="UP000233469"/>
    </source>
</evidence>
<dbReference type="Proteomes" id="UP000233469">
    <property type="component" value="Unassembled WGS sequence"/>
</dbReference>
<sequence length="353" mass="41249">MQITIKCKPPADHQTYCLTVKEEFNKILIDELKLLFLKTRSPSDDFLEILLKSINPAMNYSQIEEYIKICKGKFSDFRYNYKKEILNKVRNLEGYFRNIKLEEFESLLNDIITENDCRQILASHLSCVYKESFEGNEVFLNKLTNFVTKKRGSNSKRTSNVEDEETVKKRVSEESDVGLEEDKLIPLNLDNIINLEEESEIKKNNINLESYSEFQIANFVADHPSILKLANVLRDSKETPAGNSVNESLNIQNEKKTMDKNKKLLIQELKLLFLRCRIANSHIFNSIISATHPHLRTELYRDEAKELRHECGLKMSDFRFKFIATLTEMATGKKMVYPTHILHISYIYRVLKM</sequence>
<dbReference type="VEuPathDB" id="FungiDB:RhiirFUN_008298"/>
<dbReference type="EMBL" id="LLXL01003306">
    <property type="protein sequence ID" value="PKK58928.1"/>
    <property type="molecule type" value="Genomic_DNA"/>
</dbReference>
<dbReference type="VEuPathDB" id="FungiDB:FUN_007796"/>